<name>A0ABS4FWH0_9BACL</name>
<keyword evidence="10" id="KW-1185">Reference proteome</keyword>
<dbReference type="PANTHER" id="PTHR32092:SF5">
    <property type="entry name" value="6-PHOSPHO-BETA-GLUCOSIDASE"/>
    <property type="match status" value="1"/>
</dbReference>
<dbReference type="PRINTS" id="PR00732">
    <property type="entry name" value="GLHYDRLASE4"/>
</dbReference>
<evidence type="ECO:0000313" key="10">
    <source>
        <dbReference type="Proteomes" id="UP001519272"/>
    </source>
</evidence>
<accession>A0ABS4FWH0</accession>
<evidence type="ECO:0000256" key="5">
    <source>
        <dbReference type="ARBA" id="ARBA00023211"/>
    </source>
</evidence>
<dbReference type="Gene3D" id="3.40.50.720">
    <property type="entry name" value="NAD(P)-binding Rossmann-like Domain"/>
    <property type="match status" value="1"/>
</dbReference>
<evidence type="ECO:0000256" key="3">
    <source>
        <dbReference type="ARBA" id="ARBA00022801"/>
    </source>
</evidence>
<dbReference type="Proteomes" id="UP001519272">
    <property type="component" value="Unassembled WGS sequence"/>
</dbReference>
<dbReference type="PROSITE" id="PS01324">
    <property type="entry name" value="GLYCOSYL_HYDROL_F4"/>
    <property type="match status" value="1"/>
</dbReference>
<dbReference type="EC" id="3.2.1.86" evidence="9"/>
<evidence type="ECO:0000256" key="2">
    <source>
        <dbReference type="ARBA" id="ARBA00022723"/>
    </source>
</evidence>
<dbReference type="Pfam" id="PF11975">
    <property type="entry name" value="Glyco_hydro_4C"/>
    <property type="match status" value="1"/>
</dbReference>
<protein>
    <submittedName>
        <fullName evidence="9">6-phospho-beta-glucosidase</fullName>
        <ecNumber evidence="9">3.2.1.86</ecNumber>
    </submittedName>
</protein>
<comment type="similarity">
    <text evidence="1 7">Belongs to the glycosyl hydrolase 4 family.</text>
</comment>
<keyword evidence="2" id="KW-0479">Metal-binding</keyword>
<keyword evidence="5" id="KW-0464">Manganese</keyword>
<evidence type="ECO:0000256" key="7">
    <source>
        <dbReference type="RuleBase" id="RU361152"/>
    </source>
</evidence>
<dbReference type="PANTHER" id="PTHR32092">
    <property type="entry name" value="6-PHOSPHO-BETA-GLUCOSIDASE-RELATED"/>
    <property type="match status" value="1"/>
</dbReference>
<keyword evidence="6 7" id="KW-0326">Glycosidase</keyword>
<dbReference type="InterPro" id="IPR022616">
    <property type="entry name" value="Glyco_hydro_4_C"/>
</dbReference>
<evidence type="ECO:0000256" key="4">
    <source>
        <dbReference type="ARBA" id="ARBA00023027"/>
    </source>
</evidence>
<evidence type="ECO:0000256" key="1">
    <source>
        <dbReference type="ARBA" id="ARBA00010141"/>
    </source>
</evidence>
<evidence type="ECO:0000313" key="9">
    <source>
        <dbReference type="EMBL" id="MBP1906915.1"/>
    </source>
</evidence>
<reference evidence="9 10" key="1">
    <citation type="submission" date="2021-03" db="EMBL/GenBank/DDBJ databases">
        <title>Genomic Encyclopedia of Type Strains, Phase IV (KMG-IV): sequencing the most valuable type-strain genomes for metagenomic binning, comparative biology and taxonomic classification.</title>
        <authorList>
            <person name="Goeker M."/>
        </authorList>
    </citation>
    <scope>NUCLEOTIDE SEQUENCE [LARGE SCALE GENOMIC DNA]</scope>
    <source>
        <strain evidence="9 10">DSM 14349</strain>
    </source>
</reference>
<organism evidence="9 10">
    <name type="scientific">Paenibacillus turicensis</name>
    <dbReference type="NCBI Taxonomy" id="160487"/>
    <lineage>
        <taxon>Bacteria</taxon>
        <taxon>Bacillati</taxon>
        <taxon>Bacillota</taxon>
        <taxon>Bacilli</taxon>
        <taxon>Bacillales</taxon>
        <taxon>Paenibacillaceae</taxon>
        <taxon>Paenibacillus</taxon>
    </lineage>
</organism>
<evidence type="ECO:0000256" key="6">
    <source>
        <dbReference type="ARBA" id="ARBA00023295"/>
    </source>
</evidence>
<sequence>MKKGLKVVTIGGGSSYTPELVEGFIKRHHELPIKELWLVDIEAGKEKLEIVGAMAKRMVKAAGIDCEVHLTLDRREALKDADFVTTQFRVGLMEARMKDEMIPLKYGMIGQETNGAGGMFKAFRTIPVILSIVEDMKELCPNAWLINFTNPAGMVTEAVLRYGEWEKVIGLCNVPIMAVKTESAILEKQEEDLFFKFAGINHLHWHKIYDRDGKDLTREAIDKTYGPDAKPEKMVENIKNMRFIYEQIVQLDMIPCPYHRYYYMTDDMLKEEQHELKTEGTRAQVVKRLEESLFELYKDPNLDYKPKELEQRGGAYYSDAACEIINSIYNNKGTQMVVSTRNKGAINDLSNESAVEVTSLITAHGAEPIHFGSFPPAHRGLLQVMKAMEELTIEAAVTGDYATALQAFTLNPLVQSGDTAKALLDEMLEAHRDYLPQFHQK</sequence>
<dbReference type="InterPro" id="IPR036291">
    <property type="entry name" value="NAD(P)-bd_dom_sf"/>
</dbReference>
<proteinExistence type="inferred from homology"/>
<dbReference type="Pfam" id="PF02056">
    <property type="entry name" value="Glyco_hydro_4"/>
    <property type="match status" value="1"/>
</dbReference>
<dbReference type="SUPFAM" id="SSF56327">
    <property type="entry name" value="LDH C-terminal domain-like"/>
    <property type="match status" value="1"/>
</dbReference>
<dbReference type="InterPro" id="IPR001088">
    <property type="entry name" value="Glyco_hydro_4"/>
</dbReference>
<evidence type="ECO:0000259" key="8">
    <source>
        <dbReference type="Pfam" id="PF11975"/>
    </source>
</evidence>
<comment type="caution">
    <text evidence="9">The sequence shown here is derived from an EMBL/GenBank/DDBJ whole genome shotgun (WGS) entry which is preliminary data.</text>
</comment>
<dbReference type="GO" id="GO:0008706">
    <property type="term" value="F:6-phospho-beta-glucosidase activity"/>
    <property type="evidence" value="ECO:0007669"/>
    <property type="project" value="UniProtKB-EC"/>
</dbReference>
<keyword evidence="4 7" id="KW-0520">NAD</keyword>
<dbReference type="Gene3D" id="3.90.110.10">
    <property type="entry name" value="Lactate dehydrogenase/glycoside hydrolase, family 4, C-terminal"/>
    <property type="match status" value="1"/>
</dbReference>
<dbReference type="SUPFAM" id="SSF51735">
    <property type="entry name" value="NAD(P)-binding Rossmann-fold domains"/>
    <property type="match status" value="1"/>
</dbReference>
<dbReference type="EMBL" id="JAGGKG010000019">
    <property type="protein sequence ID" value="MBP1906915.1"/>
    <property type="molecule type" value="Genomic_DNA"/>
</dbReference>
<dbReference type="RefSeq" id="WP_210090502.1">
    <property type="nucleotide sequence ID" value="NZ_JAGGKG010000019.1"/>
</dbReference>
<keyword evidence="3 7" id="KW-0378">Hydrolase</keyword>
<dbReference type="InterPro" id="IPR015955">
    <property type="entry name" value="Lactate_DH/Glyco_Ohase_4_C"/>
</dbReference>
<comment type="cofactor">
    <cofactor evidence="7">
        <name>NAD(+)</name>
        <dbReference type="ChEBI" id="CHEBI:57540"/>
    </cofactor>
    <text evidence="7">Binds 1 NAD(+) per subunit.</text>
</comment>
<dbReference type="InterPro" id="IPR019802">
    <property type="entry name" value="GlycHydrolase_4_CS"/>
</dbReference>
<dbReference type="CDD" id="cd05296">
    <property type="entry name" value="GH4_P_beta_glucosidase"/>
    <property type="match status" value="1"/>
</dbReference>
<feature type="domain" description="Glycosyl hydrolase family 4 C-terminal" evidence="8">
    <location>
        <begin position="197"/>
        <end position="414"/>
    </location>
</feature>
<gene>
    <name evidence="9" type="ORF">J2Z32_003580</name>
</gene>